<dbReference type="RefSeq" id="WP_093032832.1">
    <property type="nucleotide sequence ID" value="NZ_FNNZ01000012.1"/>
</dbReference>
<sequence length="258" mass="28457">MQKRRLRPFLALNPFPNGLTDGLFYREKMRAIHRIAPDCLSHGGASARVLEIGGGRSGLASLLYPDARVTTLDRDRSLLGQGPSADTAEPVCADACRLPFPDGAFDVVTLFDVLEHIEDDATAAREALRVTRAGGWLLLSTPGADWHYPYYRAMRRWCPPESSLMQDWGHVRRGYRTETLVGLFGARPAVSATFINPLTAFYHDIAFSNLGRRKRRLLYGVAAPIALVGYLLHYRTAPGTEVAMAWQKPDMAGEGATA</sequence>
<dbReference type="SUPFAM" id="SSF53335">
    <property type="entry name" value="S-adenosyl-L-methionine-dependent methyltransferases"/>
    <property type="match status" value="1"/>
</dbReference>
<dbReference type="PANTHER" id="PTHR42912">
    <property type="entry name" value="METHYLTRANSFERASE"/>
    <property type="match status" value="1"/>
</dbReference>
<dbReference type="Gene3D" id="3.40.50.150">
    <property type="entry name" value="Vaccinia Virus protein VP39"/>
    <property type="match status" value="1"/>
</dbReference>
<gene>
    <name evidence="3" type="ORF">SAMN05421783_11215</name>
</gene>
<dbReference type="InterPro" id="IPR029063">
    <property type="entry name" value="SAM-dependent_MTases_sf"/>
</dbReference>
<dbReference type="GO" id="GO:0032259">
    <property type="term" value="P:methylation"/>
    <property type="evidence" value="ECO:0007669"/>
    <property type="project" value="UniProtKB-KW"/>
</dbReference>
<dbReference type="EMBL" id="FNNZ01000012">
    <property type="protein sequence ID" value="SDW99442.1"/>
    <property type="molecule type" value="Genomic_DNA"/>
</dbReference>
<organism evidence="3 4">
    <name type="scientific">Thiocapsa roseopersicina</name>
    <dbReference type="NCBI Taxonomy" id="1058"/>
    <lineage>
        <taxon>Bacteria</taxon>
        <taxon>Pseudomonadati</taxon>
        <taxon>Pseudomonadota</taxon>
        <taxon>Gammaproteobacteria</taxon>
        <taxon>Chromatiales</taxon>
        <taxon>Chromatiaceae</taxon>
        <taxon>Thiocapsa</taxon>
    </lineage>
</organism>
<dbReference type="InterPro" id="IPR050508">
    <property type="entry name" value="Methyltransf_Superfamily"/>
</dbReference>
<accession>A0A1H2Y2P3</accession>
<dbReference type="AlphaFoldDB" id="A0A1H2Y2P3"/>
<keyword evidence="3" id="KW-0808">Transferase</keyword>
<feature type="transmembrane region" description="Helical" evidence="1">
    <location>
        <begin position="217"/>
        <end position="234"/>
    </location>
</feature>
<dbReference type="InterPro" id="IPR013216">
    <property type="entry name" value="Methyltransf_11"/>
</dbReference>
<keyword evidence="3" id="KW-0489">Methyltransferase</keyword>
<dbReference type="Proteomes" id="UP000198816">
    <property type="component" value="Unassembled WGS sequence"/>
</dbReference>
<evidence type="ECO:0000256" key="1">
    <source>
        <dbReference type="SAM" id="Phobius"/>
    </source>
</evidence>
<evidence type="ECO:0000313" key="4">
    <source>
        <dbReference type="Proteomes" id="UP000198816"/>
    </source>
</evidence>
<reference evidence="4" key="1">
    <citation type="submission" date="2016-10" db="EMBL/GenBank/DDBJ databases">
        <authorList>
            <person name="Varghese N."/>
            <person name="Submissions S."/>
        </authorList>
    </citation>
    <scope>NUCLEOTIDE SEQUENCE [LARGE SCALE GENOMIC DNA]</scope>
    <source>
        <strain evidence="4">DSM 217</strain>
    </source>
</reference>
<dbReference type="CDD" id="cd02440">
    <property type="entry name" value="AdoMet_MTases"/>
    <property type="match status" value="1"/>
</dbReference>
<keyword evidence="1" id="KW-0812">Transmembrane</keyword>
<keyword evidence="4" id="KW-1185">Reference proteome</keyword>
<proteinExistence type="predicted"/>
<keyword evidence="1" id="KW-0472">Membrane</keyword>
<keyword evidence="1" id="KW-1133">Transmembrane helix</keyword>
<dbReference type="Pfam" id="PF08241">
    <property type="entry name" value="Methyltransf_11"/>
    <property type="match status" value="1"/>
</dbReference>
<name>A0A1H2Y2P3_THIRO</name>
<feature type="domain" description="Methyltransferase type 11" evidence="2">
    <location>
        <begin position="50"/>
        <end position="138"/>
    </location>
</feature>
<dbReference type="OrthoDB" id="9760689at2"/>
<dbReference type="GO" id="GO:0008757">
    <property type="term" value="F:S-adenosylmethionine-dependent methyltransferase activity"/>
    <property type="evidence" value="ECO:0007669"/>
    <property type="project" value="InterPro"/>
</dbReference>
<protein>
    <submittedName>
        <fullName evidence="3">Methyltransferase domain-containing protein</fullName>
    </submittedName>
</protein>
<dbReference type="STRING" id="1058.SAMN05421783_11215"/>
<evidence type="ECO:0000259" key="2">
    <source>
        <dbReference type="Pfam" id="PF08241"/>
    </source>
</evidence>
<evidence type="ECO:0000313" key="3">
    <source>
        <dbReference type="EMBL" id="SDW99442.1"/>
    </source>
</evidence>